<keyword evidence="2" id="KW-1185">Reference proteome</keyword>
<dbReference type="AlphaFoldDB" id="A0A3D9CPE6"/>
<sequence>MTTTDIQKNIIPYIGETDPYINIPENSIFNDHTIETEIYGHDFSNENFTYLLKTLASLGSCSLYKLLNDSSKEKIYFLGEKLRIRKLSYRPIPDAISITGASYLESKRKGKSCLNAKDKQSGETLYSFELDYYIINQDSFRLFYKDYFNDTPVESYDEKLPEAKINKTGDPHQFTISIMPFSLSQCKGHFENYPIVPFVFVANCVLREIFNFLGNQNIYEIDSLEGYASKAMPTGTEFLVEVFQQKFLKNLIYFKCEIKDLSGTPYAIIIVNLRSNDKKQTG</sequence>
<dbReference type="EMBL" id="QNUE01000005">
    <property type="protein sequence ID" value="REC67634.1"/>
    <property type="molecule type" value="Genomic_DNA"/>
</dbReference>
<evidence type="ECO:0000313" key="2">
    <source>
        <dbReference type="Proteomes" id="UP000256769"/>
    </source>
</evidence>
<dbReference type="OrthoDB" id="1117133at2"/>
<evidence type="ECO:0000313" key="1">
    <source>
        <dbReference type="EMBL" id="REC67634.1"/>
    </source>
</evidence>
<dbReference type="RefSeq" id="WP_115958640.1">
    <property type="nucleotide sequence ID" value="NZ_CBCRVL010000003.1"/>
</dbReference>
<gene>
    <name evidence="1" type="ORF">DRF59_08335</name>
</gene>
<proteinExistence type="predicted"/>
<comment type="caution">
    <text evidence="1">The sequence shown here is derived from an EMBL/GenBank/DDBJ whole genome shotgun (WGS) entry which is preliminary data.</text>
</comment>
<name>A0A3D9CPE6_9FLAO</name>
<organism evidence="1 2">
    <name type="scientific">Chryseobacterium flavum</name>
    <dbReference type="NCBI Taxonomy" id="415851"/>
    <lineage>
        <taxon>Bacteria</taxon>
        <taxon>Pseudomonadati</taxon>
        <taxon>Bacteroidota</taxon>
        <taxon>Flavobacteriia</taxon>
        <taxon>Flavobacteriales</taxon>
        <taxon>Weeksellaceae</taxon>
        <taxon>Chryseobacterium group</taxon>
        <taxon>Chryseobacterium</taxon>
    </lineage>
</organism>
<reference evidence="1 2" key="1">
    <citation type="journal article" date="2007" name="Int. J. Syst. Evol. Microbiol.">
        <title>Chryseobacterium flavum sp. nov., isolated from polluted soil.</title>
        <authorList>
            <person name="Zhou Y."/>
            <person name="Dong J."/>
            <person name="Wang X."/>
            <person name="Huang X."/>
            <person name="Zhang K.Y."/>
            <person name="Zhang Y.Q."/>
            <person name="Guo Y.F."/>
            <person name="Lai R."/>
            <person name="Li W.J."/>
        </authorList>
    </citation>
    <scope>NUCLEOTIDE SEQUENCE [LARGE SCALE GENOMIC DNA]</scope>
    <source>
        <strain evidence="1 2">KCTC 12877</strain>
    </source>
</reference>
<dbReference type="Proteomes" id="UP000256769">
    <property type="component" value="Unassembled WGS sequence"/>
</dbReference>
<protein>
    <submittedName>
        <fullName evidence="1">Uncharacterized protein</fullName>
    </submittedName>
</protein>
<accession>A0A3D9CPE6</accession>